<dbReference type="AlphaFoldDB" id="A0A2N9FFW2"/>
<dbReference type="Gene3D" id="2.40.70.10">
    <property type="entry name" value="Acid Proteases"/>
    <property type="match status" value="2"/>
</dbReference>
<evidence type="ECO:0000256" key="6">
    <source>
        <dbReference type="ARBA" id="ARBA00022750"/>
    </source>
</evidence>
<dbReference type="FunFam" id="2.40.70.10:FF:000050">
    <property type="entry name" value="Aspartic proteinase CDR1"/>
    <property type="match status" value="1"/>
</dbReference>
<feature type="signal peptide" evidence="9">
    <location>
        <begin position="1"/>
        <end position="30"/>
    </location>
</feature>
<dbReference type="Pfam" id="PF14541">
    <property type="entry name" value="TAXi_C"/>
    <property type="match status" value="1"/>
</dbReference>
<keyword evidence="5 9" id="KW-0732">Signal</keyword>
<gene>
    <name evidence="11" type="ORF">FSB_LOCUS13546</name>
</gene>
<dbReference type="GO" id="GO:0005576">
    <property type="term" value="C:extracellular region"/>
    <property type="evidence" value="ECO:0007669"/>
    <property type="project" value="UniProtKB-SubCell"/>
</dbReference>
<dbReference type="InterPro" id="IPR032799">
    <property type="entry name" value="TAXi_C"/>
</dbReference>
<dbReference type="EMBL" id="OIVN01000793">
    <property type="protein sequence ID" value="SPC85664.1"/>
    <property type="molecule type" value="Genomic_DNA"/>
</dbReference>
<feature type="chain" id="PRO_5014873549" description="Peptidase A1 domain-containing protein" evidence="9">
    <location>
        <begin position="31"/>
        <end position="446"/>
    </location>
</feature>
<dbReference type="PROSITE" id="PS00141">
    <property type="entry name" value="ASP_PROTEASE"/>
    <property type="match status" value="1"/>
</dbReference>
<dbReference type="FunFam" id="2.40.70.10:FF:000016">
    <property type="entry name" value="Probable aspartic protease At2g35615"/>
    <property type="match status" value="1"/>
</dbReference>
<dbReference type="InterPro" id="IPR032861">
    <property type="entry name" value="TAXi_N"/>
</dbReference>
<evidence type="ECO:0000256" key="9">
    <source>
        <dbReference type="SAM" id="SignalP"/>
    </source>
</evidence>
<evidence type="ECO:0000256" key="7">
    <source>
        <dbReference type="ARBA" id="ARBA00022801"/>
    </source>
</evidence>
<evidence type="ECO:0000256" key="8">
    <source>
        <dbReference type="ARBA" id="ARBA00023180"/>
    </source>
</evidence>
<keyword evidence="3" id="KW-0964">Secreted</keyword>
<name>A0A2N9FFW2_FAGSY</name>
<evidence type="ECO:0000256" key="3">
    <source>
        <dbReference type="ARBA" id="ARBA00022525"/>
    </source>
</evidence>
<feature type="domain" description="Peptidase A1" evidence="10">
    <location>
        <begin position="97"/>
        <end position="439"/>
    </location>
</feature>
<proteinExistence type="inferred from homology"/>
<evidence type="ECO:0000256" key="1">
    <source>
        <dbReference type="ARBA" id="ARBA00004613"/>
    </source>
</evidence>
<comment type="subcellular location">
    <subcellularLocation>
        <location evidence="1">Secreted</location>
    </subcellularLocation>
</comment>
<evidence type="ECO:0000256" key="2">
    <source>
        <dbReference type="ARBA" id="ARBA00007447"/>
    </source>
</evidence>
<dbReference type="PANTHER" id="PTHR47967">
    <property type="entry name" value="OS07G0603500 PROTEIN-RELATED"/>
    <property type="match status" value="1"/>
</dbReference>
<comment type="similarity">
    <text evidence="2">Belongs to the peptidase A1 family.</text>
</comment>
<evidence type="ECO:0000256" key="4">
    <source>
        <dbReference type="ARBA" id="ARBA00022670"/>
    </source>
</evidence>
<accession>A0A2N9FFW2</accession>
<keyword evidence="6" id="KW-0064">Aspartyl protease</keyword>
<dbReference type="GO" id="GO:0006508">
    <property type="term" value="P:proteolysis"/>
    <property type="evidence" value="ECO:0007669"/>
    <property type="project" value="UniProtKB-KW"/>
</dbReference>
<dbReference type="PANTHER" id="PTHR47967:SF128">
    <property type="entry name" value="ASPARTIC PROTEINASE CDR1-LIKE"/>
    <property type="match status" value="1"/>
</dbReference>
<keyword evidence="4" id="KW-0645">Protease</keyword>
<keyword evidence="8" id="KW-0325">Glycoprotein</keyword>
<keyword evidence="7" id="KW-0378">Hydrolase</keyword>
<sequence length="446" mass="48525">MAATLRLSPFLYTFTVTLLLQLFVLSLTETTNNGFTVDLIHRDSTLSPFYNSSQTRFDRLYNAFSRSISRANHIKRSLQSKSSIQSNIIASTSVLDYLMKISLGTPAIEVFGIADTGSDLIWAKCEPCENCYKQNFPLFDPQQSSTYRNLSCKSIPCKALGNSSWCTNQNTCQYIYLYGDGSYTNGDLGVETLTIGSTSGHPVTIPRIVFGCGHNNNGTAAEAGSGVIGLGGGPLSLISQLNKSISGTFSYCFIPRTENLNATSKINFGSNAMVQGNGVVSTPLVPKEDSDPTFYYLTLEGISIGSKRFAYKASSKAVAIEEGNIIIDSGTTLTQIPPEFFEDLVSALEKAIDAERVSDPSGVLSLCFKSKDDIDVPITAHFAGADVNLQPMINTFVRWVDDLVCFTMIPSNDSAIFGNLAQTNFFVGYDLRARKVSFMPADCTKH</sequence>
<protein>
    <recommendedName>
        <fullName evidence="10">Peptidase A1 domain-containing protein</fullName>
    </recommendedName>
</protein>
<dbReference type="InterPro" id="IPR001969">
    <property type="entry name" value="Aspartic_peptidase_AS"/>
</dbReference>
<evidence type="ECO:0000259" key="10">
    <source>
        <dbReference type="PROSITE" id="PS51767"/>
    </source>
</evidence>
<evidence type="ECO:0000313" key="11">
    <source>
        <dbReference type="EMBL" id="SPC85664.1"/>
    </source>
</evidence>
<dbReference type="InterPro" id="IPR021109">
    <property type="entry name" value="Peptidase_aspartic_dom_sf"/>
</dbReference>
<dbReference type="InterPro" id="IPR033121">
    <property type="entry name" value="PEPTIDASE_A1"/>
</dbReference>
<dbReference type="CDD" id="cd05476">
    <property type="entry name" value="pepsin_A_like_plant"/>
    <property type="match status" value="1"/>
</dbReference>
<dbReference type="PROSITE" id="PS51767">
    <property type="entry name" value="PEPTIDASE_A1"/>
    <property type="match status" value="1"/>
</dbReference>
<dbReference type="GO" id="GO:0004190">
    <property type="term" value="F:aspartic-type endopeptidase activity"/>
    <property type="evidence" value="ECO:0007669"/>
    <property type="project" value="UniProtKB-KW"/>
</dbReference>
<dbReference type="Pfam" id="PF14543">
    <property type="entry name" value="TAXi_N"/>
    <property type="match status" value="1"/>
</dbReference>
<evidence type="ECO:0000256" key="5">
    <source>
        <dbReference type="ARBA" id="ARBA00022729"/>
    </source>
</evidence>
<reference evidence="11" key="1">
    <citation type="submission" date="2018-02" db="EMBL/GenBank/DDBJ databases">
        <authorList>
            <person name="Cohen D.B."/>
            <person name="Kent A.D."/>
        </authorList>
    </citation>
    <scope>NUCLEOTIDE SEQUENCE</scope>
</reference>
<dbReference type="SUPFAM" id="SSF50630">
    <property type="entry name" value="Acid proteases"/>
    <property type="match status" value="1"/>
</dbReference>
<dbReference type="InterPro" id="IPR034161">
    <property type="entry name" value="Pepsin-like_plant"/>
</dbReference>
<organism evidence="11">
    <name type="scientific">Fagus sylvatica</name>
    <name type="common">Beechnut</name>
    <dbReference type="NCBI Taxonomy" id="28930"/>
    <lineage>
        <taxon>Eukaryota</taxon>
        <taxon>Viridiplantae</taxon>
        <taxon>Streptophyta</taxon>
        <taxon>Embryophyta</taxon>
        <taxon>Tracheophyta</taxon>
        <taxon>Spermatophyta</taxon>
        <taxon>Magnoliopsida</taxon>
        <taxon>eudicotyledons</taxon>
        <taxon>Gunneridae</taxon>
        <taxon>Pentapetalae</taxon>
        <taxon>rosids</taxon>
        <taxon>fabids</taxon>
        <taxon>Fagales</taxon>
        <taxon>Fagaceae</taxon>
        <taxon>Fagus</taxon>
    </lineage>
</organism>
<dbReference type="InterPro" id="IPR051708">
    <property type="entry name" value="Plant_Aspart_Prot_A1"/>
</dbReference>